<dbReference type="AlphaFoldDB" id="A0A839HMH1"/>
<comment type="cofactor">
    <cofactor evidence="8">
        <name>heme c</name>
        <dbReference type="ChEBI" id="CHEBI:61717"/>
    </cofactor>
    <text evidence="8">Binds 1 heme c group covalently per subunit.</text>
</comment>
<dbReference type="Pfam" id="PF02167">
    <property type="entry name" value="Cytochrom_C1"/>
    <property type="match status" value="1"/>
</dbReference>
<sequence length="251" mass="28259">MRNAIFAIALLLATPFGLAMASGHEPETEDADIDLTDHASLQRGAKYFMNYCLGCHSLKYMRYSRVAQDIGISDSDLRNNLLYGNAKPGDMITNSMRPEDGELWFGAVVPDLTLVARWRTPDWVYTYLKSFYLDDSRPYGVNNLMFPDVGMPPVLSGLQGIQEPVYAEGYEPAPGAPVDKAHVIGVKLVKQGSLTPEQYDAMARDLTNFLTYIGEPMKLQRQQLGIYVLLFLGVLFVLAFYLKKEYWKDVH</sequence>
<dbReference type="Proteomes" id="UP000548632">
    <property type="component" value="Unassembled WGS sequence"/>
</dbReference>
<feature type="chain" id="PRO_5032527907" evidence="10">
    <location>
        <begin position="22"/>
        <end position="251"/>
    </location>
</feature>
<dbReference type="PANTHER" id="PTHR10266:SF3">
    <property type="entry name" value="CYTOCHROME C1, HEME PROTEIN, MITOCHONDRIAL"/>
    <property type="match status" value="1"/>
</dbReference>
<accession>A0A839HMH1</accession>
<feature type="transmembrane region" description="Helical" evidence="9">
    <location>
        <begin position="224"/>
        <end position="242"/>
    </location>
</feature>
<dbReference type="GO" id="GO:0016020">
    <property type="term" value="C:membrane"/>
    <property type="evidence" value="ECO:0007669"/>
    <property type="project" value="UniProtKB-SubCell"/>
</dbReference>
<feature type="signal peptide" evidence="10">
    <location>
        <begin position="1"/>
        <end position="21"/>
    </location>
</feature>
<feature type="binding site" description="covalent" evidence="8">
    <location>
        <position position="56"/>
    </location>
    <ligand>
        <name>heme c</name>
        <dbReference type="ChEBI" id="CHEBI:61717"/>
    </ligand>
</feature>
<evidence type="ECO:0000313" key="11">
    <source>
        <dbReference type="EMBL" id="MBB1126722.1"/>
    </source>
</evidence>
<evidence type="ECO:0000256" key="7">
    <source>
        <dbReference type="ARBA" id="ARBA00023136"/>
    </source>
</evidence>
<evidence type="ECO:0000256" key="3">
    <source>
        <dbReference type="ARBA" id="ARBA00022692"/>
    </source>
</evidence>
<proteinExistence type="predicted"/>
<protein>
    <submittedName>
        <fullName evidence="11">Cytochrome c1</fullName>
    </submittedName>
</protein>
<evidence type="ECO:0000256" key="6">
    <source>
        <dbReference type="ARBA" id="ARBA00023004"/>
    </source>
</evidence>
<dbReference type="InterPro" id="IPR002326">
    <property type="entry name" value="Cyt_c1"/>
</dbReference>
<comment type="caution">
    <text evidence="11">The sequence shown here is derived from an EMBL/GenBank/DDBJ whole genome shotgun (WGS) entry which is preliminary data.</text>
</comment>
<keyword evidence="12" id="KW-1185">Reference proteome</keyword>
<dbReference type="SUPFAM" id="SSF46626">
    <property type="entry name" value="Cytochrome c"/>
    <property type="match status" value="1"/>
</dbReference>
<evidence type="ECO:0000256" key="9">
    <source>
        <dbReference type="SAM" id="Phobius"/>
    </source>
</evidence>
<keyword evidence="6 8" id="KW-0408">Iron</keyword>
<dbReference type="EMBL" id="JABVCQ010000024">
    <property type="protein sequence ID" value="MBB1126722.1"/>
    <property type="molecule type" value="Genomic_DNA"/>
</dbReference>
<name>A0A839HMH1_9GAMM</name>
<evidence type="ECO:0000313" key="12">
    <source>
        <dbReference type="Proteomes" id="UP000548632"/>
    </source>
</evidence>
<keyword evidence="4 8" id="KW-0479">Metal-binding</keyword>
<evidence type="ECO:0000256" key="2">
    <source>
        <dbReference type="ARBA" id="ARBA00022617"/>
    </source>
</evidence>
<keyword evidence="2 8" id="KW-0349">Heme</keyword>
<dbReference type="GO" id="GO:0046872">
    <property type="term" value="F:metal ion binding"/>
    <property type="evidence" value="ECO:0007669"/>
    <property type="project" value="UniProtKB-KW"/>
</dbReference>
<organism evidence="11 12">
    <name type="scientific">Thiospirillum jenense</name>
    <dbReference type="NCBI Taxonomy" id="1653858"/>
    <lineage>
        <taxon>Bacteria</taxon>
        <taxon>Pseudomonadati</taxon>
        <taxon>Pseudomonadota</taxon>
        <taxon>Gammaproteobacteria</taxon>
        <taxon>Chromatiales</taxon>
        <taxon>Chromatiaceae</taxon>
        <taxon>Thiospirillum</taxon>
    </lineage>
</organism>
<dbReference type="GO" id="GO:0020037">
    <property type="term" value="F:heme binding"/>
    <property type="evidence" value="ECO:0007669"/>
    <property type="project" value="InterPro"/>
</dbReference>
<evidence type="ECO:0000256" key="10">
    <source>
        <dbReference type="SAM" id="SignalP"/>
    </source>
</evidence>
<evidence type="ECO:0000256" key="1">
    <source>
        <dbReference type="ARBA" id="ARBA00004370"/>
    </source>
</evidence>
<dbReference type="InterPro" id="IPR036909">
    <property type="entry name" value="Cyt_c-like_dom_sf"/>
</dbReference>
<dbReference type="Gene3D" id="1.20.5.100">
    <property type="entry name" value="Cytochrome c1, transmembrane anchor, C-terminal"/>
    <property type="match status" value="1"/>
</dbReference>
<keyword evidence="7 9" id="KW-0472">Membrane</keyword>
<dbReference type="Gene3D" id="1.10.760.10">
    <property type="entry name" value="Cytochrome c-like domain"/>
    <property type="match status" value="1"/>
</dbReference>
<evidence type="ECO:0000256" key="8">
    <source>
        <dbReference type="PIRSR" id="PIRSR602326-1"/>
    </source>
</evidence>
<dbReference type="RefSeq" id="WP_182584350.1">
    <property type="nucleotide sequence ID" value="NZ_JABVCQ010000024.1"/>
</dbReference>
<feature type="binding site" description="covalent" evidence="8">
    <location>
        <position position="52"/>
    </location>
    <ligand>
        <name>heme c</name>
        <dbReference type="ChEBI" id="CHEBI:61717"/>
    </ligand>
</feature>
<gene>
    <name evidence="11" type="ORF">HUK38_10845</name>
</gene>
<dbReference type="PANTHER" id="PTHR10266">
    <property type="entry name" value="CYTOCHROME C1"/>
    <property type="match status" value="1"/>
</dbReference>
<evidence type="ECO:0000256" key="5">
    <source>
        <dbReference type="ARBA" id="ARBA00022989"/>
    </source>
</evidence>
<reference evidence="11 12" key="1">
    <citation type="journal article" date="2020" name="Arch. Microbiol.">
        <title>The genome sequence of the giant phototrophic gammaproteobacterium Thiospirillum jenense gives insight into its physiological properties and phylogenetic relationships.</title>
        <authorList>
            <person name="Imhoff J.F."/>
            <person name="Meyer T.E."/>
            <person name="Kyndt J.A."/>
        </authorList>
    </citation>
    <scope>NUCLEOTIDE SEQUENCE [LARGE SCALE GENOMIC DNA]</scope>
    <source>
        <strain evidence="11 12">DSM 216</strain>
    </source>
</reference>
<keyword evidence="10" id="KW-0732">Signal</keyword>
<keyword evidence="5 9" id="KW-1133">Transmembrane helix</keyword>
<keyword evidence="3 9" id="KW-0812">Transmembrane</keyword>
<dbReference type="GO" id="GO:0009055">
    <property type="term" value="F:electron transfer activity"/>
    <property type="evidence" value="ECO:0007669"/>
    <property type="project" value="InterPro"/>
</dbReference>
<comment type="subcellular location">
    <subcellularLocation>
        <location evidence="1">Membrane</location>
    </subcellularLocation>
</comment>
<feature type="binding site" description="covalent" evidence="8">
    <location>
        <position position="55"/>
    </location>
    <ligand>
        <name>heme c</name>
        <dbReference type="ChEBI" id="CHEBI:61717"/>
    </ligand>
</feature>
<evidence type="ECO:0000256" key="4">
    <source>
        <dbReference type="ARBA" id="ARBA00022723"/>
    </source>
</evidence>